<name>A0A5J4W1G1_9EUKA</name>
<evidence type="ECO:0000313" key="1">
    <source>
        <dbReference type="EMBL" id="KAA6388359.1"/>
    </source>
</evidence>
<organism evidence="1 2">
    <name type="scientific">Streblomastix strix</name>
    <dbReference type="NCBI Taxonomy" id="222440"/>
    <lineage>
        <taxon>Eukaryota</taxon>
        <taxon>Metamonada</taxon>
        <taxon>Preaxostyla</taxon>
        <taxon>Oxymonadida</taxon>
        <taxon>Streblomastigidae</taxon>
        <taxon>Streblomastix</taxon>
    </lineage>
</organism>
<comment type="caution">
    <text evidence="1">The sequence shown here is derived from an EMBL/GenBank/DDBJ whole genome shotgun (WGS) entry which is preliminary data.</text>
</comment>
<evidence type="ECO:0000313" key="2">
    <source>
        <dbReference type="Proteomes" id="UP000324800"/>
    </source>
</evidence>
<protein>
    <submittedName>
        <fullName evidence="1">Uncharacterized protein</fullName>
    </submittedName>
</protein>
<reference evidence="1 2" key="1">
    <citation type="submission" date="2019-03" db="EMBL/GenBank/DDBJ databases">
        <title>Single cell metagenomics reveals metabolic interactions within the superorganism composed of flagellate Streblomastix strix and complex community of Bacteroidetes bacteria on its surface.</title>
        <authorList>
            <person name="Treitli S.C."/>
            <person name="Kolisko M."/>
            <person name="Husnik F."/>
            <person name="Keeling P."/>
            <person name="Hampl V."/>
        </authorList>
    </citation>
    <scope>NUCLEOTIDE SEQUENCE [LARGE SCALE GENOMIC DNA]</scope>
    <source>
        <strain evidence="1">ST1C</strain>
    </source>
</reference>
<sequence length="120" mass="14385">MVYERLLRCFEDFPWYPIAEPLLIPQLPELESNRIANQPTNVSELYWQCDGGQIRSTQIRTDLSRLIGDYDFAELQELRFIFDCNFIQHFSVKQDTHYDQIKHDNDRCFPVMPDTLRKLN</sequence>
<dbReference type="EMBL" id="SNRW01004018">
    <property type="protein sequence ID" value="KAA6388359.1"/>
    <property type="molecule type" value="Genomic_DNA"/>
</dbReference>
<proteinExistence type="predicted"/>
<accession>A0A5J4W1G1</accession>
<dbReference type="AlphaFoldDB" id="A0A5J4W1G1"/>
<dbReference type="Proteomes" id="UP000324800">
    <property type="component" value="Unassembled WGS sequence"/>
</dbReference>
<gene>
    <name evidence="1" type="ORF">EZS28_016114</name>
</gene>